<evidence type="ECO:0000256" key="1">
    <source>
        <dbReference type="SAM" id="Phobius"/>
    </source>
</evidence>
<keyword evidence="1" id="KW-0812">Transmembrane</keyword>
<feature type="transmembrane region" description="Helical" evidence="1">
    <location>
        <begin position="12"/>
        <end position="30"/>
    </location>
</feature>
<keyword evidence="1" id="KW-1133">Transmembrane helix</keyword>
<keyword evidence="1" id="KW-0472">Membrane</keyword>
<sequence>MLSFCFLLLDSGWSFVLILQYALLTTAFSFN</sequence>
<accession>A0A0A8Y8C6</accession>
<proteinExistence type="predicted"/>
<reference evidence="2" key="1">
    <citation type="submission" date="2014-09" db="EMBL/GenBank/DDBJ databases">
        <authorList>
            <person name="Magalhaes I.L.F."/>
            <person name="Oliveira U."/>
            <person name="Santos F.R."/>
            <person name="Vidigal T.H.D.A."/>
            <person name="Brescovit A.D."/>
            <person name="Santos A.J."/>
        </authorList>
    </citation>
    <scope>NUCLEOTIDE SEQUENCE</scope>
    <source>
        <tissue evidence="2">Shoot tissue taken approximately 20 cm above the soil surface</tissue>
    </source>
</reference>
<reference evidence="2" key="2">
    <citation type="journal article" date="2015" name="Data Brief">
        <title>Shoot transcriptome of the giant reed, Arundo donax.</title>
        <authorList>
            <person name="Barrero R.A."/>
            <person name="Guerrero F.D."/>
            <person name="Moolhuijzen P."/>
            <person name="Goolsby J.A."/>
            <person name="Tidwell J."/>
            <person name="Bellgard S.E."/>
            <person name="Bellgard M.I."/>
        </authorList>
    </citation>
    <scope>NUCLEOTIDE SEQUENCE</scope>
    <source>
        <tissue evidence="2">Shoot tissue taken approximately 20 cm above the soil surface</tissue>
    </source>
</reference>
<name>A0A0A8Y8C6_ARUDO</name>
<organism evidence="2">
    <name type="scientific">Arundo donax</name>
    <name type="common">Giant reed</name>
    <name type="synonym">Donax arundinaceus</name>
    <dbReference type="NCBI Taxonomy" id="35708"/>
    <lineage>
        <taxon>Eukaryota</taxon>
        <taxon>Viridiplantae</taxon>
        <taxon>Streptophyta</taxon>
        <taxon>Embryophyta</taxon>
        <taxon>Tracheophyta</taxon>
        <taxon>Spermatophyta</taxon>
        <taxon>Magnoliopsida</taxon>
        <taxon>Liliopsida</taxon>
        <taxon>Poales</taxon>
        <taxon>Poaceae</taxon>
        <taxon>PACMAD clade</taxon>
        <taxon>Arundinoideae</taxon>
        <taxon>Arundineae</taxon>
        <taxon>Arundo</taxon>
    </lineage>
</organism>
<evidence type="ECO:0000313" key="2">
    <source>
        <dbReference type="EMBL" id="JAD22441.1"/>
    </source>
</evidence>
<dbReference type="EMBL" id="GBRH01275454">
    <property type="protein sequence ID" value="JAD22441.1"/>
    <property type="molecule type" value="Transcribed_RNA"/>
</dbReference>
<protein>
    <submittedName>
        <fullName evidence="2">Uncharacterized protein</fullName>
    </submittedName>
</protein>
<dbReference type="AlphaFoldDB" id="A0A0A8Y8C6"/>